<dbReference type="InterPro" id="IPR050767">
    <property type="entry name" value="Sel1_AlgK"/>
</dbReference>
<dbReference type="InterPro" id="IPR006597">
    <property type="entry name" value="Sel1-like"/>
</dbReference>
<evidence type="ECO:0000313" key="1">
    <source>
        <dbReference type="EMBL" id="HIR91993.1"/>
    </source>
</evidence>
<accession>A0A9D1JEK5</accession>
<evidence type="ECO:0000313" key="2">
    <source>
        <dbReference type="Proteomes" id="UP000886841"/>
    </source>
</evidence>
<gene>
    <name evidence="1" type="ORF">IAB98_01055</name>
</gene>
<dbReference type="SMART" id="SM00671">
    <property type="entry name" value="SEL1"/>
    <property type="match status" value="4"/>
</dbReference>
<dbReference type="Gene3D" id="1.25.40.10">
    <property type="entry name" value="Tetratricopeptide repeat domain"/>
    <property type="match status" value="2"/>
</dbReference>
<sequence>MGLFNSKKRKEREAERYYGMSLNHDEHELEYLQKSVALGSKHGKEGLARYYLEHNPNDVELMKTAVRLMTEAEAEGAFIDQNKLIKIADNAGEYSVSFAVRTKLAEGGDKFAQFDLGYQYSSGSKGAPFNLDKAWYWYDKAAAQGHAGAINNMAIMKLNRRSVSEDEKQAIELMTKSAEKGNAVACGNLAWDYYEGAAPFVKDYERAFQYAQMGAEKDNQKCRYVMALLKAEGLGTERDLAGAVKLFEKLAEEKYKDSQELFEKYSVIEKAFREEDFNRRYDETYKLIENEPERTLKIFNEMSQEGNDAFYRRANEGWKAAKYRITELADIRFDKALSSGDIEAMKKEAKGGSPKGSLYFLRQAAAMAPEAVKTGKIPLSDEELLDLGDYCKIARNHDIDLSEQEINGVATLDFIRARQLIDEDKSGRAMRILESARRFNDPFCQALWAELLDNGSWWCEDKAIEILEEIYKNKKVYNDEYKKLRNAVDKHLSSLRYNRIMSKLQEDAEIEYYEKQEHLRKLEKLRKESKREHNERLRILDDRERFFNALTNNNAFTNEESYLAGNLSDQEYMRRKFLRDQKEEKYRREYEESLRSVDDD</sequence>
<reference evidence="1" key="2">
    <citation type="journal article" date="2021" name="PeerJ">
        <title>Extensive microbial diversity within the chicken gut microbiome revealed by metagenomics and culture.</title>
        <authorList>
            <person name="Gilroy R."/>
            <person name="Ravi A."/>
            <person name="Getino M."/>
            <person name="Pursley I."/>
            <person name="Horton D.L."/>
            <person name="Alikhan N.F."/>
            <person name="Baker D."/>
            <person name="Gharbi K."/>
            <person name="Hall N."/>
            <person name="Watson M."/>
            <person name="Adriaenssens E.M."/>
            <person name="Foster-Nyarko E."/>
            <person name="Jarju S."/>
            <person name="Secka A."/>
            <person name="Antonio M."/>
            <person name="Oren A."/>
            <person name="Chaudhuri R.R."/>
            <person name="La Ragione R."/>
            <person name="Hildebrand F."/>
            <person name="Pallen M.J."/>
        </authorList>
    </citation>
    <scope>NUCLEOTIDE SEQUENCE</scope>
    <source>
        <strain evidence="1">ChiSxjej1B13-7041</strain>
    </source>
</reference>
<proteinExistence type="predicted"/>
<dbReference type="InterPro" id="IPR011990">
    <property type="entry name" value="TPR-like_helical_dom_sf"/>
</dbReference>
<dbReference type="Proteomes" id="UP000886841">
    <property type="component" value="Unassembled WGS sequence"/>
</dbReference>
<dbReference type="EMBL" id="DVHU01000009">
    <property type="protein sequence ID" value="HIR91993.1"/>
    <property type="molecule type" value="Genomic_DNA"/>
</dbReference>
<organism evidence="1 2">
    <name type="scientific">Candidatus Egerieimonas intestinavium</name>
    <dbReference type="NCBI Taxonomy" id="2840777"/>
    <lineage>
        <taxon>Bacteria</taxon>
        <taxon>Bacillati</taxon>
        <taxon>Bacillota</taxon>
        <taxon>Clostridia</taxon>
        <taxon>Lachnospirales</taxon>
        <taxon>Lachnospiraceae</taxon>
        <taxon>Lachnospiraceae incertae sedis</taxon>
        <taxon>Candidatus Egerieimonas</taxon>
    </lineage>
</organism>
<dbReference type="SUPFAM" id="SSF81901">
    <property type="entry name" value="HCP-like"/>
    <property type="match status" value="1"/>
</dbReference>
<reference evidence="1" key="1">
    <citation type="submission" date="2020-10" db="EMBL/GenBank/DDBJ databases">
        <authorList>
            <person name="Gilroy R."/>
        </authorList>
    </citation>
    <scope>NUCLEOTIDE SEQUENCE</scope>
    <source>
        <strain evidence="1">ChiSxjej1B13-7041</strain>
    </source>
</reference>
<protein>
    <submittedName>
        <fullName evidence="1">Sel1 repeat family protein</fullName>
    </submittedName>
</protein>
<name>A0A9D1JEK5_9FIRM</name>
<dbReference type="PANTHER" id="PTHR11102:SF160">
    <property type="entry name" value="ERAD-ASSOCIATED E3 UBIQUITIN-PROTEIN LIGASE COMPONENT HRD3"/>
    <property type="match status" value="1"/>
</dbReference>
<comment type="caution">
    <text evidence="1">The sequence shown here is derived from an EMBL/GenBank/DDBJ whole genome shotgun (WGS) entry which is preliminary data.</text>
</comment>
<dbReference type="Pfam" id="PF08238">
    <property type="entry name" value="Sel1"/>
    <property type="match status" value="4"/>
</dbReference>
<dbReference type="PANTHER" id="PTHR11102">
    <property type="entry name" value="SEL-1-LIKE PROTEIN"/>
    <property type="match status" value="1"/>
</dbReference>
<dbReference type="AlphaFoldDB" id="A0A9D1JEK5"/>